<dbReference type="EMBL" id="SPUK01000023">
    <property type="protein sequence ID" value="TQV90825.1"/>
    <property type="molecule type" value="Genomic_DNA"/>
</dbReference>
<accession>A0A545UMY0</accession>
<evidence type="ECO:0000313" key="2">
    <source>
        <dbReference type="Proteomes" id="UP000315783"/>
    </source>
</evidence>
<name>A0A545UMY0_9HYPO</name>
<protein>
    <submittedName>
        <fullName evidence="1">Uncharacterized protein</fullName>
    </submittedName>
</protein>
<comment type="caution">
    <text evidence="1">The sequence shown here is derived from an EMBL/GenBank/DDBJ whole genome shotgun (WGS) entry which is preliminary data.</text>
</comment>
<keyword evidence="2" id="KW-1185">Reference proteome</keyword>
<dbReference type="Proteomes" id="UP000315783">
    <property type="component" value="Unassembled WGS sequence"/>
</dbReference>
<sequence>MRDVVRQHLVWASIQMLQRVQVSQPALSESSSHCRGLCCGAMLRVGRKVGIQAKSVVVSFFPPRFQPYWRSIFSLLSVVYQRA</sequence>
<proteinExistence type="predicted"/>
<gene>
    <name evidence="1" type="ORF">IF1G_10568</name>
</gene>
<organism evidence="1 2">
    <name type="scientific">Cordyceps javanica</name>
    <dbReference type="NCBI Taxonomy" id="43265"/>
    <lineage>
        <taxon>Eukaryota</taxon>
        <taxon>Fungi</taxon>
        <taxon>Dikarya</taxon>
        <taxon>Ascomycota</taxon>
        <taxon>Pezizomycotina</taxon>
        <taxon>Sordariomycetes</taxon>
        <taxon>Hypocreomycetidae</taxon>
        <taxon>Hypocreales</taxon>
        <taxon>Cordycipitaceae</taxon>
        <taxon>Cordyceps</taxon>
    </lineage>
</organism>
<evidence type="ECO:0000313" key="1">
    <source>
        <dbReference type="EMBL" id="TQV90825.1"/>
    </source>
</evidence>
<dbReference type="AlphaFoldDB" id="A0A545UMY0"/>
<reference evidence="1 2" key="1">
    <citation type="journal article" date="2019" name="Appl. Microbiol. Biotechnol.">
        <title>Genome sequence of Isaria javanica and comparative genome analysis insights into family S53 peptidase evolution in fungal entomopathogens.</title>
        <authorList>
            <person name="Lin R."/>
            <person name="Zhang X."/>
            <person name="Xin B."/>
            <person name="Zou M."/>
            <person name="Gao Y."/>
            <person name="Qin F."/>
            <person name="Hu Q."/>
            <person name="Xie B."/>
            <person name="Cheng X."/>
        </authorList>
    </citation>
    <scope>NUCLEOTIDE SEQUENCE [LARGE SCALE GENOMIC DNA]</scope>
    <source>
        <strain evidence="1 2">IJ1G</strain>
    </source>
</reference>